<feature type="coiled-coil region" evidence="1">
    <location>
        <begin position="67"/>
        <end position="171"/>
    </location>
</feature>
<feature type="compositionally biased region" description="Polar residues" evidence="2">
    <location>
        <begin position="484"/>
        <end position="506"/>
    </location>
</feature>
<evidence type="ECO:0000256" key="1">
    <source>
        <dbReference type="SAM" id="Coils"/>
    </source>
</evidence>
<feature type="compositionally biased region" description="Polar residues" evidence="2">
    <location>
        <begin position="643"/>
        <end position="654"/>
    </location>
</feature>
<feature type="region of interest" description="Disordered" evidence="2">
    <location>
        <begin position="198"/>
        <end position="244"/>
    </location>
</feature>
<feature type="region of interest" description="Disordered" evidence="2">
    <location>
        <begin position="297"/>
        <end position="678"/>
    </location>
</feature>
<dbReference type="EMBL" id="JAUEPU010000004">
    <property type="protein sequence ID" value="KAK0503441.1"/>
    <property type="molecule type" value="Genomic_DNA"/>
</dbReference>
<dbReference type="AlphaFoldDB" id="A0AA39TXY7"/>
<evidence type="ECO:0000313" key="4">
    <source>
        <dbReference type="Proteomes" id="UP001175228"/>
    </source>
</evidence>
<evidence type="ECO:0000313" key="3">
    <source>
        <dbReference type="EMBL" id="KAK0503441.1"/>
    </source>
</evidence>
<feature type="compositionally biased region" description="Pro residues" evidence="2">
    <location>
        <begin position="469"/>
        <end position="481"/>
    </location>
</feature>
<name>A0AA39TXY7_9AGAR</name>
<feature type="compositionally biased region" description="Basic and acidic residues" evidence="2">
    <location>
        <begin position="43"/>
        <end position="55"/>
    </location>
</feature>
<feature type="compositionally biased region" description="Low complexity" evidence="2">
    <location>
        <begin position="439"/>
        <end position="450"/>
    </location>
</feature>
<accession>A0AA39TXY7</accession>
<sequence>MPSSRSSEDSSRTASPVPIPQPRNQSLPVPEDCSVNYTRRNSRRSEHSRRERAERAARVSCDVLELYNTQKLEIQTLRNELHAERTRADDADRDLKEVVTRFKALFQEKVAAVQEAAKAKQELQLHKNALEMAHIEISNAQELLRAVERQRNQAEEEAQEVRAIAHKLHMEREILKATEEGRQRGFVEGIQRAHVFAQEQATRTSEDDSTESESSSSGASTYNGPLYQAPVQQPTTKPPSPPIPFPVPEVRSELVNPTMAMPSPQLPHVGVPPEGFIPETGQDSVIRLPPPHELSPRPPTPGGATFVPPLPVIPEDGEEPILVPPPGFATGSVPAPFPEPVLRRHSSQESMSTSISRLDILNNRNHGPEGPMYHVPPPRSTQNIYLQESRTPLHIPVSSRAAGFDPDSPTRKTLSLEDDDDDGDNQSGSSKGTFTFHFRSPSRSPSGSPPDTQSEGNFLSAEDALRPSSVPPPPQAFPPGLIPQGTTPSRSSTPQPLPPQSISRSATPVIELSGPDLPPGFIPQSTNPIPAEPQPVSDLPPGFVAQSTTPIPAEPQPVSDLPLGFVARTFTPVPSGSTPLPSGSTQTYRNMPGNYGDRGTTSRPDSGPVIPSPDLRRRAEEDDSSSSSMSGETLTTPRPKIYKSQSELSSTFSSYGVPIRPPSSSGRSSRNSRKGKRG</sequence>
<proteinExistence type="predicted"/>
<keyword evidence="4" id="KW-1185">Reference proteome</keyword>
<keyword evidence="1" id="KW-0175">Coiled coil</keyword>
<feature type="compositionally biased region" description="Basic and acidic residues" evidence="2">
    <location>
        <begin position="1"/>
        <end position="11"/>
    </location>
</feature>
<evidence type="ECO:0000256" key="2">
    <source>
        <dbReference type="SAM" id="MobiDB-lite"/>
    </source>
</evidence>
<reference evidence="3" key="1">
    <citation type="submission" date="2023-06" db="EMBL/GenBank/DDBJ databases">
        <authorList>
            <consortium name="Lawrence Berkeley National Laboratory"/>
            <person name="Ahrendt S."/>
            <person name="Sahu N."/>
            <person name="Indic B."/>
            <person name="Wong-Bajracharya J."/>
            <person name="Merenyi Z."/>
            <person name="Ke H.-M."/>
            <person name="Monk M."/>
            <person name="Kocsube S."/>
            <person name="Drula E."/>
            <person name="Lipzen A."/>
            <person name="Balint B."/>
            <person name="Henrissat B."/>
            <person name="Andreopoulos B."/>
            <person name="Martin F.M."/>
            <person name="Harder C.B."/>
            <person name="Rigling D."/>
            <person name="Ford K.L."/>
            <person name="Foster G.D."/>
            <person name="Pangilinan J."/>
            <person name="Papanicolaou A."/>
            <person name="Barry K."/>
            <person name="LaButti K."/>
            <person name="Viragh M."/>
            <person name="Koriabine M."/>
            <person name="Yan M."/>
            <person name="Riley R."/>
            <person name="Champramary S."/>
            <person name="Plett K.L."/>
            <person name="Tsai I.J."/>
            <person name="Slot J."/>
            <person name="Sipos G."/>
            <person name="Plett J."/>
            <person name="Nagy L.G."/>
            <person name="Grigoriev I.V."/>
        </authorList>
    </citation>
    <scope>NUCLEOTIDE SEQUENCE</scope>
    <source>
        <strain evidence="3">HWK02</strain>
    </source>
</reference>
<feature type="region of interest" description="Disordered" evidence="2">
    <location>
        <begin position="1"/>
        <end position="55"/>
    </location>
</feature>
<protein>
    <submittedName>
        <fullName evidence="3">Uncharacterized protein</fullName>
    </submittedName>
</protein>
<dbReference type="Proteomes" id="UP001175228">
    <property type="component" value="Unassembled WGS sequence"/>
</dbReference>
<comment type="caution">
    <text evidence="3">The sequence shown here is derived from an EMBL/GenBank/DDBJ whole genome shotgun (WGS) entry which is preliminary data.</text>
</comment>
<feature type="compositionally biased region" description="Polar residues" evidence="2">
    <location>
        <begin position="380"/>
        <end position="390"/>
    </location>
</feature>
<organism evidence="3 4">
    <name type="scientific">Armillaria luteobubalina</name>
    <dbReference type="NCBI Taxonomy" id="153913"/>
    <lineage>
        <taxon>Eukaryota</taxon>
        <taxon>Fungi</taxon>
        <taxon>Dikarya</taxon>
        <taxon>Basidiomycota</taxon>
        <taxon>Agaricomycotina</taxon>
        <taxon>Agaricomycetes</taxon>
        <taxon>Agaricomycetidae</taxon>
        <taxon>Agaricales</taxon>
        <taxon>Marasmiineae</taxon>
        <taxon>Physalacriaceae</taxon>
        <taxon>Armillaria</taxon>
    </lineage>
</organism>
<feature type="compositionally biased region" description="Low complexity" evidence="2">
    <location>
        <begin position="571"/>
        <end position="587"/>
    </location>
</feature>
<gene>
    <name evidence="3" type="ORF">EDD18DRAFT_1137853</name>
</gene>